<evidence type="ECO:0000256" key="2">
    <source>
        <dbReference type="ARBA" id="ARBA00022598"/>
    </source>
</evidence>
<dbReference type="GO" id="GO:0008766">
    <property type="term" value="F:UDP-N-acetylmuramoylalanyl-D-glutamyl-2,6-diaminopimelate-D-alanyl-D-alanine ligase activity"/>
    <property type="evidence" value="ECO:0007669"/>
    <property type="project" value="RHEA"/>
</dbReference>
<feature type="domain" description="Mur ligase C-terminal" evidence="14">
    <location>
        <begin position="376"/>
        <end position="505"/>
    </location>
</feature>
<dbReference type="PANTHER" id="PTHR43024">
    <property type="entry name" value="UDP-N-ACETYLMURAMOYL-TRIPEPTIDE--D-ALANYL-D-ALANINE LIGASE"/>
    <property type="match status" value="1"/>
</dbReference>
<keyword evidence="5 10" id="KW-0067">ATP-binding</keyword>
<evidence type="ECO:0000256" key="4">
    <source>
        <dbReference type="ARBA" id="ARBA00022741"/>
    </source>
</evidence>
<feature type="binding site" evidence="10">
    <location>
        <begin position="159"/>
        <end position="165"/>
    </location>
    <ligand>
        <name>ATP</name>
        <dbReference type="ChEBI" id="CHEBI:30616"/>
    </ligand>
</feature>
<dbReference type="InterPro" id="IPR005863">
    <property type="entry name" value="UDP-N-AcMur_synth"/>
</dbReference>
<feature type="domain" description="Mur ligase central" evidence="15">
    <location>
        <begin position="157"/>
        <end position="348"/>
    </location>
</feature>
<dbReference type="EMBL" id="SACO01000001">
    <property type="protein sequence ID" value="RVU07613.1"/>
    <property type="molecule type" value="Genomic_DNA"/>
</dbReference>
<dbReference type="InterPro" id="IPR013221">
    <property type="entry name" value="Mur_ligase_cen"/>
</dbReference>
<accession>A0A437NCC5</accession>
<dbReference type="Pfam" id="PF02875">
    <property type="entry name" value="Mur_ligase_C"/>
    <property type="match status" value="1"/>
</dbReference>
<comment type="caution">
    <text evidence="16">The sequence shown here is derived from an EMBL/GenBank/DDBJ whole genome shotgun (WGS) entry which is preliminary data.</text>
</comment>
<evidence type="ECO:0000259" key="14">
    <source>
        <dbReference type="Pfam" id="PF02875"/>
    </source>
</evidence>
<evidence type="ECO:0000256" key="7">
    <source>
        <dbReference type="ARBA" id="ARBA00022984"/>
    </source>
</evidence>
<feature type="domain" description="Mur ligase N-terminal catalytic" evidence="13">
    <location>
        <begin position="80"/>
        <end position="149"/>
    </location>
</feature>
<dbReference type="GO" id="GO:0008360">
    <property type="term" value="P:regulation of cell shape"/>
    <property type="evidence" value="ECO:0007669"/>
    <property type="project" value="UniProtKB-KW"/>
</dbReference>
<dbReference type="Proteomes" id="UP000282837">
    <property type="component" value="Unassembled WGS sequence"/>
</dbReference>
<evidence type="ECO:0000313" key="17">
    <source>
        <dbReference type="Proteomes" id="UP000282837"/>
    </source>
</evidence>
<dbReference type="UniPathway" id="UPA00219"/>
<dbReference type="InterPro" id="IPR036615">
    <property type="entry name" value="Mur_ligase_C_dom_sf"/>
</dbReference>
<evidence type="ECO:0000256" key="6">
    <source>
        <dbReference type="ARBA" id="ARBA00022960"/>
    </source>
</evidence>
<comment type="subcellular location">
    <subcellularLocation>
        <location evidence="10 11">Cytoplasm</location>
    </subcellularLocation>
</comment>
<dbReference type="GO" id="GO:0009252">
    <property type="term" value="P:peptidoglycan biosynthetic process"/>
    <property type="evidence" value="ECO:0007669"/>
    <property type="project" value="UniProtKB-UniRule"/>
</dbReference>
<dbReference type="SUPFAM" id="SSF63418">
    <property type="entry name" value="MurE/MurF N-terminal domain"/>
    <property type="match status" value="1"/>
</dbReference>
<evidence type="ECO:0000256" key="5">
    <source>
        <dbReference type="ARBA" id="ARBA00022840"/>
    </source>
</evidence>
<dbReference type="GO" id="GO:0071555">
    <property type="term" value="P:cell wall organization"/>
    <property type="evidence" value="ECO:0007669"/>
    <property type="project" value="UniProtKB-KW"/>
</dbReference>
<dbReference type="Gene3D" id="3.90.190.20">
    <property type="entry name" value="Mur ligase, C-terminal domain"/>
    <property type="match status" value="1"/>
</dbReference>
<dbReference type="OrthoDB" id="9801978at2"/>
<dbReference type="RefSeq" id="WP_127705143.1">
    <property type="nucleotide sequence ID" value="NZ_SACO01000001.1"/>
</dbReference>
<dbReference type="InterPro" id="IPR004101">
    <property type="entry name" value="Mur_ligase_C"/>
</dbReference>
<organism evidence="16 17">
    <name type="scientific">Novosphingobium umbonatum</name>
    <dbReference type="NCBI Taxonomy" id="1908524"/>
    <lineage>
        <taxon>Bacteria</taxon>
        <taxon>Pseudomonadati</taxon>
        <taxon>Pseudomonadota</taxon>
        <taxon>Alphaproteobacteria</taxon>
        <taxon>Sphingomonadales</taxon>
        <taxon>Sphingomonadaceae</taxon>
        <taxon>Novosphingobium</taxon>
    </lineage>
</organism>
<dbReference type="AlphaFoldDB" id="A0A437NCC5"/>
<evidence type="ECO:0000256" key="11">
    <source>
        <dbReference type="RuleBase" id="RU004136"/>
    </source>
</evidence>
<dbReference type="SUPFAM" id="SSF53244">
    <property type="entry name" value="MurD-like peptide ligases, peptide-binding domain"/>
    <property type="match status" value="1"/>
</dbReference>
<keyword evidence="17" id="KW-1185">Reference proteome</keyword>
<dbReference type="InterPro" id="IPR051046">
    <property type="entry name" value="MurCDEF_CellWall_CoF430Synth"/>
</dbReference>
<dbReference type="HAMAP" id="MF_02019">
    <property type="entry name" value="MurF"/>
    <property type="match status" value="1"/>
</dbReference>
<evidence type="ECO:0000256" key="3">
    <source>
        <dbReference type="ARBA" id="ARBA00022618"/>
    </source>
</evidence>
<feature type="region of interest" description="Disordered" evidence="12">
    <location>
        <begin position="1"/>
        <end position="21"/>
    </location>
</feature>
<comment type="pathway">
    <text evidence="10 11">Cell wall biogenesis; peptidoglycan biosynthesis.</text>
</comment>
<dbReference type="GO" id="GO:0005737">
    <property type="term" value="C:cytoplasm"/>
    <property type="evidence" value="ECO:0007669"/>
    <property type="project" value="UniProtKB-SubCell"/>
</dbReference>
<gene>
    <name evidence="10" type="primary">murF</name>
    <name evidence="16" type="ORF">EOE18_00550</name>
</gene>
<name>A0A437NCC5_9SPHN</name>
<dbReference type="Pfam" id="PF01225">
    <property type="entry name" value="Mur_ligase"/>
    <property type="match status" value="1"/>
</dbReference>
<evidence type="ECO:0000259" key="15">
    <source>
        <dbReference type="Pfam" id="PF08245"/>
    </source>
</evidence>
<keyword evidence="9 10" id="KW-0961">Cell wall biogenesis/degradation</keyword>
<dbReference type="InterPro" id="IPR035911">
    <property type="entry name" value="MurE/MurF_N"/>
</dbReference>
<evidence type="ECO:0000259" key="13">
    <source>
        <dbReference type="Pfam" id="PF01225"/>
    </source>
</evidence>
<keyword evidence="8 10" id="KW-0131">Cell cycle</keyword>
<dbReference type="PANTHER" id="PTHR43024:SF1">
    <property type="entry name" value="UDP-N-ACETYLMURAMOYL-TRIPEPTIDE--D-ALANYL-D-ALANINE LIGASE"/>
    <property type="match status" value="1"/>
</dbReference>
<evidence type="ECO:0000256" key="1">
    <source>
        <dbReference type="ARBA" id="ARBA00022490"/>
    </source>
</evidence>
<dbReference type="GO" id="GO:0051301">
    <property type="term" value="P:cell division"/>
    <property type="evidence" value="ECO:0007669"/>
    <property type="project" value="UniProtKB-KW"/>
</dbReference>
<dbReference type="Gene3D" id="3.40.1390.10">
    <property type="entry name" value="MurE/MurF, N-terminal domain"/>
    <property type="match status" value="1"/>
</dbReference>
<feature type="compositionally biased region" description="Gly residues" evidence="12">
    <location>
        <begin position="7"/>
        <end position="16"/>
    </location>
</feature>
<dbReference type="GO" id="GO:0047480">
    <property type="term" value="F:UDP-N-acetylmuramoyl-tripeptide-D-alanyl-D-alanine ligase activity"/>
    <property type="evidence" value="ECO:0007669"/>
    <property type="project" value="UniProtKB-UniRule"/>
</dbReference>
<keyword evidence="7 10" id="KW-0573">Peptidoglycan synthesis</keyword>
<keyword evidence="4 10" id="KW-0547">Nucleotide-binding</keyword>
<keyword evidence="1 10" id="KW-0963">Cytoplasm</keyword>
<evidence type="ECO:0000256" key="10">
    <source>
        <dbReference type="HAMAP-Rule" id="MF_02019"/>
    </source>
</evidence>
<dbReference type="InterPro" id="IPR000713">
    <property type="entry name" value="Mur_ligase_N"/>
</dbReference>
<dbReference type="GO" id="GO:0005524">
    <property type="term" value="F:ATP binding"/>
    <property type="evidence" value="ECO:0007669"/>
    <property type="project" value="UniProtKB-UniRule"/>
</dbReference>
<keyword evidence="6 10" id="KW-0133">Cell shape</keyword>
<dbReference type="InterPro" id="IPR036565">
    <property type="entry name" value="Mur-like_cat_sf"/>
</dbReference>
<keyword evidence="2 10" id="KW-0436">Ligase</keyword>
<protein>
    <recommendedName>
        <fullName evidence="10 11">UDP-N-acetylmuramoyl-tripeptide--D-alanyl-D-alanine ligase</fullName>
        <ecNumber evidence="10 11">6.3.2.10</ecNumber>
    </recommendedName>
    <alternativeName>
        <fullName evidence="10">D-alanyl-D-alanine-adding enzyme</fullName>
    </alternativeName>
</protein>
<evidence type="ECO:0000256" key="12">
    <source>
        <dbReference type="SAM" id="MobiDB-lite"/>
    </source>
</evidence>
<dbReference type="NCBIfam" id="TIGR01143">
    <property type="entry name" value="murF"/>
    <property type="match status" value="1"/>
</dbReference>
<comment type="catalytic activity">
    <reaction evidence="10 11">
        <text>D-alanyl-D-alanine + UDP-N-acetyl-alpha-D-muramoyl-L-alanyl-gamma-D-glutamyl-meso-2,6-diaminopimelate + ATP = UDP-N-acetyl-alpha-D-muramoyl-L-alanyl-gamma-D-glutamyl-meso-2,6-diaminopimeloyl-D-alanyl-D-alanine + ADP + phosphate + H(+)</text>
        <dbReference type="Rhea" id="RHEA:28374"/>
        <dbReference type="ChEBI" id="CHEBI:15378"/>
        <dbReference type="ChEBI" id="CHEBI:30616"/>
        <dbReference type="ChEBI" id="CHEBI:43474"/>
        <dbReference type="ChEBI" id="CHEBI:57822"/>
        <dbReference type="ChEBI" id="CHEBI:61386"/>
        <dbReference type="ChEBI" id="CHEBI:83905"/>
        <dbReference type="ChEBI" id="CHEBI:456216"/>
        <dbReference type="EC" id="6.3.2.10"/>
    </reaction>
</comment>
<comment type="similarity">
    <text evidence="10">Belongs to the MurCDEF family. MurF subfamily.</text>
</comment>
<sequence>MVAKAKSGGGKAGGKGKSVATGKTAAAGKARKAKSPALASVLAWPVWAEDQAPRYLWSAQELALATGGKASGDFLVSNAATDSREIVEGGLFFAMRGEAMDGHRFIPKAFELGATAAVVEHPIDQPHILVKDSFAALQAVAKAARERILPETKIIGVTGSVGKTSVKEAIFAALNRSSMGRAHRSVKSYNNHVGVPLSLARMPVRSLYGIFEMGMNHAGEISGLTAQVRPHVAVITTIAPAHIENLGSEEAIADAKAEIFEGLVEGGTAVIPADSPYCERLRAAALARGAKVVTFGRAMGSDVRLLDALPGMLGGTLVTADLGDIRLCYTVAAAGEHWVTNSLAVMATVRAVGGDLGAAGLALAEMQGMAGRGARIDVATSDGGTALLIDESYNANPASMRSTLAVLGQEKATRRIAVLGAMKELGDFGPRLHAALAEPLAAAKVDYVLLVGAEMASLADELRKGDDSALGKAIPFAHCSTADEAIVALTDFGLAKGDAVLVKGSNSVGLGRLVASLAKQ</sequence>
<dbReference type="Gene3D" id="3.40.1190.10">
    <property type="entry name" value="Mur-like, catalytic domain"/>
    <property type="match status" value="1"/>
</dbReference>
<reference evidence="16 17" key="1">
    <citation type="submission" date="2019-01" db="EMBL/GenBank/DDBJ databases">
        <authorList>
            <person name="Chen W.-M."/>
        </authorList>
    </citation>
    <scope>NUCLEOTIDE SEQUENCE [LARGE SCALE GENOMIC DNA]</scope>
    <source>
        <strain evidence="16 17">FSY-9</strain>
    </source>
</reference>
<keyword evidence="3 10" id="KW-0132">Cell division</keyword>
<evidence type="ECO:0000313" key="16">
    <source>
        <dbReference type="EMBL" id="RVU07613.1"/>
    </source>
</evidence>
<evidence type="ECO:0000256" key="8">
    <source>
        <dbReference type="ARBA" id="ARBA00023306"/>
    </source>
</evidence>
<evidence type="ECO:0000256" key="9">
    <source>
        <dbReference type="ARBA" id="ARBA00023316"/>
    </source>
</evidence>
<dbReference type="EC" id="6.3.2.10" evidence="10 11"/>
<dbReference type="SUPFAM" id="SSF53623">
    <property type="entry name" value="MurD-like peptide ligases, catalytic domain"/>
    <property type="match status" value="1"/>
</dbReference>
<comment type="function">
    <text evidence="10 11">Involved in cell wall formation. Catalyzes the final step in the synthesis of UDP-N-acetylmuramoyl-pentapeptide, the precursor of murein.</text>
</comment>
<proteinExistence type="inferred from homology"/>
<dbReference type="Pfam" id="PF08245">
    <property type="entry name" value="Mur_ligase_M"/>
    <property type="match status" value="1"/>
</dbReference>